<gene>
    <name evidence="2" type="ORF">PSNMU_V1.4_AUG-EV-PASAV3_0058370</name>
</gene>
<proteinExistence type="predicted"/>
<evidence type="ECO:0000313" key="3">
    <source>
        <dbReference type="Proteomes" id="UP000291116"/>
    </source>
</evidence>
<name>A0A448ZAF6_9STRA</name>
<evidence type="ECO:0000313" key="2">
    <source>
        <dbReference type="EMBL" id="VEU39001.1"/>
    </source>
</evidence>
<evidence type="ECO:0000256" key="1">
    <source>
        <dbReference type="SAM" id="Phobius"/>
    </source>
</evidence>
<keyword evidence="1" id="KW-0812">Transmembrane</keyword>
<dbReference type="Proteomes" id="UP000291116">
    <property type="component" value="Unassembled WGS sequence"/>
</dbReference>
<keyword evidence="3" id="KW-1185">Reference proteome</keyword>
<dbReference type="EMBL" id="CAACVS010000198">
    <property type="protein sequence ID" value="VEU39001.1"/>
    <property type="molecule type" value="Genomic_DNA"/>
</dbReference>
<reference evidence="2 3" key="1">
    <citation type="submission" date="2019-01" db="EMBL/GenBank/DDBJ databases">
        <authorList>
            <person name="Ferrante I. M."/>
        </authorList>
    </citation>
    <scope>NUCLEOTIDE SEQUENCE [LARGE SCALE GENOMIC DNA]</scope>
    <source>
        <strain evidence="2 3">B856</strain>
    </source>
</reference>
<keyword evidence="1" id="KW-0472">Membrane</keyword>
<protein>
    <submittedName>
        <fullName evidence="2">Uncharacterized protein</fullName>
    </submittedName>
</protein>
<accession>A0A448ZAF6</accession>
<organism evidence="2 3">
    <name type="scientific">Pseudo-nitzschia multistriata</name>
    <dbReference type="NCBI Taxonomy" id="183589"/>
    <lineage>
        <taxon>Eukaryota</taxon>
        <taxon>Sar</taxon>
        <taxon>Stramenopiles</taxon>
        <taxon>Ochrophyta</taxon>
        <taxon>Bacillariophyta</taxon>
        <taxon>Bacillariophyceae</taxon>
        <taxon>Bacillariophycidae</taxon>
        <taxon>Bacillariales</taxon>
        <taxon>Bacillariaceae</taxon>
        <taxon>Pseudo-nitzschia</taxon>
    </lineage>
</organism>
<feature type="transmembrane region" description="Helical" evidence="1">
    <location>
        <begin position="126"/>
        <end position="148"/>
    </location>
</feature>
<dbReference type="AlphaFoldDB" id="A0A448ZAF6"/>
<feature type="transmembrane region" description="Helical" evidence="1">
    <location>
        <begin position="32"/>
        <end position="49"/>
    </location>
</feature>
<keyword evidence="1" id="KW-1133">Transmembrane helix</keyword>
<sequence>MEYWNGSSLTRRPPTTLHDTSVPIDVIGTSDVFYGTLIALVLGLTASFLQGRRSRDDFAPNELPNMNMTSSAVVGNKDDTFSTDNVIFDADSWKEMSRPESYVFYNQKLKERKSKSLKSKFNSENAWVLIALLVLFVPIFSVEFFFALSRQLICASDPMNQSDLSAFLCSPAMPLTE</sequence>
<dbReference type="OrthoDB" id="48084at2759"/>